<dbReference type="Pfam" id="PF08450">
    <property type="entry name" value="SGL"/>
    <property type="match status" value="1"/>
</dbReference>
<evidence type="ECO:0000313" key="3">
    <source>
        <dbReference type="Proteomes" id="UP001595528"/>
    </source>
</evidence>
<reference evidence="3" key="1">
    <citation type="journal article" date="2019" name="Int. J. Syst. Evol. Microbiol.">
        <title>The Global Catalogue of Microorganisms (GCM) 10K type strain sequencing project: providing services to taxonomists for standard genome sequencing and annotation.</title>
        <authorList>
            <consortium name="The Broad Institute Genomics Platform"/>
            <consortium name="The Broad Institute Genome Sequencing Center for Infectious Disease"/>
            <person name="Wu L."/>
            <person name="Ma J."/>
        </authorList>
    </citation>
    <scope>NUCLEOTIDE SEQUENCE [LARGE SCALE GENOMIC DNA]</scope>
    <source>
        <strain evidence="3">KCTC 42964</strain>
    </source>
</reference>
<dbReference type="InterPro" id="IPR011042">
    <property type="entry name" value="6-blade_b-propeller_TolB-like"/>
</dbReference>
<sequence length="321" mass="34022">MTEPAATADGPVVERPWRVMAEGLRFPEGPIAMPDGSVLVVEIARGTLSRVTPDGRIAVVAETGGGPNGAALGPDGRVWLCNNGGFEWAERDGRLMPGVQAADYEGGRIEAVDLATGQVEVVHRACNGEPLKGPNDLVFDAEGGLWFTDHGKMRPRSEDRTGILYAPPDGAGLREAVFPMHGPNGIGLSPDGTTLYVAETPTCQLWAIALDGPGRPAKGPRAAPWRRGLMIYTPRSYRLFDSLGIEACGNVCVATLVEGGISVIAPDGALVEFVPLPDMYVTNICFGGPERRTAYVTCSSTGRLLAMDWPRPGLKLNFEAG</sequence>
<evidence type="ECO:0000259" key="1">
    <source>
        <dbReference type="Pfam" id="PF08450"/>
    </source>
</evidence>
<evidence type="ECO:0000313" key="2">
    <source>
        <dbReference type="EMBL" id="MFC3226351.1"/>
    </source>
</evidence>
<name>A0ABV7KVE8_9PROT</name>
<accession>A0ABV7KVE8</accession>
<comment type="caution">
    <text evidence="2">The sequence shown here is derived from an EMBL/GenBank/DDBJ whole genome shotgun (WGS) entry which is preliminary data.</text>
</comment>
<dbReference type="EMBL" id="JBHRTR010000011">
    <property type="protein sequence ID" value="MFC3226351.1"/>
    <property type="molecule type" value="Genomic_DNA"/>
</dbReference>
<dbReference type="PANTHER" id="PTHR47572">
    <property type="entry name" value="LIPOPROTEIN-RELATED"/>
    <property type="match status" value="1"/>
</dbReference>
<gene>
    <name evidence="2" type="ORF">ACFOGJ_03875</name>
</gene>
<feature type="domain" description="SMP-30/Gluconolactonase/LRE-like region" evidence="1">
    <location>
        <begin position="26"/>
        <end position="299"/>
    </location>
</feature>
<dbReference type="SUPFAM" id="SSF63829">
    <property type="entry name" value="Calcium-dependent phosphotriesterase"/>
    <property type="match status" value="1"/>
</dbReference>
<dbReference type="PRINTS" id="PR01790">
    <property type="entry name" value="SMP30FAMILY"/>
</dbReference>
<dbReference type="Proteomes" id="UP001595528">
    <property type="component" value="Unassembled WGS sequence"/>
</dbReference>
<dbReference type="InterPro" id="IPR005511">
    <property type="entry name" value="SMP-30"/>
</dbReference>
<keyword evidence="3" id="KW-1185">Reference proteome</keyword>
<organism evidence="2 3">
    <name type="scientific">Marinibaculum pumilum</name>
    <dbReference type="NCBI Taxonomy" id="1766165"/>
    <lineage>
        <taxon>Bacteria</taxon>
        <taxon>Pseudomonadati</taxon>
        <taxon>Pseudomonadota</taxon>
        <taxon>Alphaproteobacteria</taxon>
        <taxon>Rhodospirillales</taxon>
        <taxon>Rhodospirillaceae</taxon>
        <taxon>Marinibaculum</taxon>
    </lineage>
</organism>
<dbReference type="RefSeq" id="WP_379898281.1">
    <property type="nucleotide sequence ID" value="NZ_JBHRTR010000011.1"/>
</dbReference>
<protein>
    <submittedName>
        <fullName evidence="2">SMP-30/gluconolactonase/LRE family protein</fullName>
    </submittedName>
</protein>
<dbReference type="Gene3D" id="2.120.10.30">
    <property type="entry name" value="TolB, C-terminal domain"/>
    <property type="match status" value="1"/>
</dbReference>
<proteinExistence type="predicted"/>
<dbReference type="PANTHER" id="PTHR47572:SF5">
    <property type="entry name" value="BLR2277 PROTEIN"/>
    <property type="match status" value="1"/>
</dbReference>
<dbReference type="InterPro" id="IPR013658">
    <property type="entry name" value="SGL"/>
</dbReference>
<dbReference type="InterPro" id="IPR051262">
    <property type="entry name" value="SMP-30/CGR1_Lactonase"/>
</dbReference>